<feature type="domain" description="CCHC-type" evidence="4">
    <location>
        <begin position="62"/>
        <end position="76"/>
    </location>
</feature>
<dbReference type="InterPro" id="IPR036875">
    <property type="entry name" value="Znf_CCHC_sf"/>
</dbReference>
<dbReference type="PROSITE" id="PS50158">
    <property type="entry name" value="ZF_CCHC"/>
    <property type="match status" value="1"/>
</dbReference>
<keyword evidence="6" id="KW-1185">Reference proteome</keyword>
<dbReference type="Gene3D" id="4.10.60.10">
    <property type="entry name" value="Zinc finger, CCHC-type"/>
    <property type="match status" value="1"/>
</dbReference>
<dbReference type="InterPro" id="IPR001878">
    <property type="entry name" value="Znf_CCHC"/>
</dbReference>
<comment type="caution">
    <text evidence="5">The sequence shown here is derived from an EMBL/GenBank/DDBJ whole genome shotgun (WGS) entry which is preliminary data.</text>
</comment>
<dbReference type="GO" id="GO:0008270">
    <property type="term" value="F:zinc ion binding"/>
    <property type="evidence" value="ECO:0007669"/>
    <property type="project" value="UniProtKB-KW"/>
</dbReference>
<gene>
    <name evidence="5" type="ORF">O181_082335</name>
</gene>
<dbReference type="AlphaFoldDB" id="A0A9Q3IKR6"/>
<evidence type="ECO:0000259" key="4">
    <source>
        <dbReference type="PROSITE" id="PS50158"/>
    </source>
</evidence>
<dbReference type="GO" id="GO:0006397">
    <property type="term" value="P:mRNA processing"/>
    <property type="evidence" value="ECO:0007669"/>
    <property type="project" value="UniProtKB-KW"/>
</dbReference>
<evidence type="ECO:0000256" key="1">
    <source>
        <dbReference type="ARBA" id="ARBA00022664"/>
    </source>
</evidence>
<evidence type="ECO:0000313" key="5">
    <source>
        <dbReference type="EMBL" id="MBW0542620.1"/>
    </source>
</evidence>
<accession>A0A9Q3IKR6</accession>
<organism evidence="5 6">
    <name type="scientific">Austropuccinia psidii MF-1</name>
    <dbReference type="NCBI Taxonomy" id="1389203"/>
    <lineage>
        <taxon>Eukaryota</taxon>
        <taxon>Fungi</taxon>
        <taxon>Dikarya</taxon>
        <taxon>Basidiomycota</taxon>
        <taxon>Pucciniomycotina</taxon>
        <taxon>Pucciniomycetes</taxon>
        <taxon>Pucciniales</taxon>
        <taxon>Sphaerophragmiaceae</taxon>
        <taxon>Austropuccinia</taxon>
    </lineage>
</organism>
<dbReference type="GO" id="GO:0003676">
    <property type="term" value="F:nucleic acid binding"/>
    <property type="evidence" value="ECO:0007669"/>
    <property type="project" value="InterPro"/>
</dbReference>
<dbReference type="SMART" id="SM00343">
    <property type="entry name" value="ZnF_C2HC"/>
    <property type="match status" value="1"/>
</dbReference>
<dbReference type="OrthoDB" id="1920930at2759"/>
<reference evidence="5" key="1">
    <citation type="submission" date="2021-03" db="EMBL/GenBank/DDBJ databases">
        <title>Draft genome sequence of rust myrtle Austropuccinia psidii MF-1, a brazilian biotype.</title>
        <authorList>
            <person name="Quecine M.C."/>
            <person name="Pachon D.M.R."/>
            <person name="Bonatelli M.L."/>
            <person name="Correr F.H."/>
            <person name="Franceschini L.M."/>
            <person name="Leite T.F."/>
            <person name="Margarido G.R.A."/>
            <person name="Almeida C.A."/>
            <person name="Ferrarezi J.A."/>
            <person name="Labate C.A."/>
        </authorList>
    </citation>
    <scope>NUCLEOTIDE SEQUENCE</scope>
    <source>
        <strain evidence="5">MF-1</strain>
    </source>
</reference>
<keyword evidence="2" id="KW-0479">Metal-binding</keyword>
<protein>
    <recommendedName>
        <fullName evidence="4">CCHC-type domain-containing protein</fullName>
    </recommendedName>
</protein>
<feature type="region of interest" description="Disordered" evidence="3">
    <location>
        <begin position="82"/>
        <end position="116"/>
    </location>
</feature>
<keyword evidence="2" id="KW-0862">Zinc</keyword>
<sequence length="116" mass="12674">MSQGNGKPAQNPSPFIYWVSDPPGSSPSFPCPCSPYFSRPVASTSKVRHPPEHLVDKFGGSCFHCGRTGHWQADCPHTRGVANLNPQPPSPGIFWPAHHGTPDHHPQLPPATHYQH</sequence>
<dbReference type="Pfam" id="PF00098">
    <property type="entry name" value="zf-CCHC"/>
    <property type="match status" value="1"/>
</dbReference>
<evidence type="ECO:0000313" key="6">
    <source>
        <dbReference type="Proteomes" id="UP000765509"/>
    </source>
</evidence>
<dbReference type="SUPFAM" id="SSF57756">
    <property type="entry name" value="Retrovirus zinc finger-like domains"/>
    <property type="match status" value="1"/>
</dbReference>
<keyword evidence="1" id="KW-0507">mRNA processing</keyword>
<evidence type="ECO:0000256" key="3">
    <source>
        <dbReference type="SAM" id="MobiDB-lite"/>
    </source>
</evidence>
<evidence type="ECO:0000256" key="2">
    <source>
        <dbReference type="PROSITE-ProRule" id="PRU00047"/>
    </source>
</evidence>
<dbReference type="Proteomes" id="UP000765509">
    <property type="component" value="Unassembled WGS sequence"/>
</dbReference>
<dbReference type="EMBL" id="AVOT02047341">
    <property type="protein sequence ID" value="MBW0542620.1"/>
    <property type="molecule type" value="Genomic_DNA"/>
</dbReference>
<proteinExistence type="predicted"/>
<keyword evidence="2" id="KW-0863">Zinc-finger</keyword>
<name>A0A9Q3IKR6_9BASI</name>